<evidence type="ECO:0000313" key="3">
    <source>
        <dbReference type="EMBL" id="ROR40210.1"/>
    </source>
</evidence>
<evidence type="ECO:0000313" key="5">
    <source>
        <dbReference type="Proteomes" id="UP000298805"/>
    </source>
</evidence>
<dbReference type="RefSeq" id="WP_123352592.1">
    <property type="nucleotide sequence ID" value="NZ_CP027432.2"/>
</dbReference>
<proteinExistence type="predicted"/>
<evidence type="ECO:0000313" key="2">
    <source>
        <dbReference type="EMBL" id="QCI27611.1"/>
    </source>
</evidence>
<feature type="coiled-coil region" evidence="1">
    <location>
        <begin position="189"/>
        <end position="254"/>
    </location>
</feature>
<evidence type="ECO:0000313" key="4">
    <source>
        <dbReference type="Proteomes" id="UP000272781"/>
    </source>
</evidence>
<reference evidence="3 4" key="2">
    <citation type="submission" date="2018-11" db="EMBL/GenBank/DDBJ databases">
        <title>Genomic Encyclopedia of Type Strains, Phase IV (KMG-IV): sequencing the most valuable type-strain genomes for metagenomic binning, comparative biology and taxonomic classification.</title>
        <authorList>
            <person name="Goeker M."/>
        </authorList>
    </citation>
    <scope>NUCLEOTIDE SEQUENCE [LARGE SCALE GENOMIC DNA]</scope>
    <source>
        <strain evidence="3 4">DSM 27783</strain>
    </source>
</reference>
<gene>
    <name evidence="2" type="ORF">C6V80_01125</name>
    <name evidence="3" type="ORF">EDC58_1198</name>
</gene>
<dbReference type="EMBL" id="RJVK01000002">
    <property type="protein sequence ID" value="ROR40210.1"/>
    <property type="molecule type" value="Genomic_DNA"/>
</dbReference>
<dbReference type="AlphaFoldDB" id="A0AAJ4RCR5"/>
<dbReference type="Proteomes" id="UP000298805">
    <property type="component" value="Chromosome"/>
</dbReference>
<organism evidence="3 4">
    <name type="scientific">Caminibacter pacificus</name>
    <dbReference type="NCBI Taxonomy" id="1424653"/>
    <lineage>
        <taxon>Bacteria</taxon>
        <taxon>Pseudomonadati</taxon>
        <taxon>Campylobacterota</taxon>
        <taxon>Epsilonproteobacteria</taxon>
        <taxon>Nautiliales</taxon>
        <taxon>Nautiliaceae</taxon>
        <taxon>Caminibacter</taxon>
    </lineage>
</organism>
<sequence length="258" mass="30994">MVRKSSIHIEKANIGEFYHNSREKNTNNPIFSKDNNYCNIKANEAMKLYFSELKKRTELYQRRTGKKLHKKTITLFSAIINLNEKHSKEDLEKVVRFIEKRYNTNVIQYSIHKDEGHIDENGNKIINYHAHIFFMGIDNEGVSVRRKMDRKDLITLQDEIAKLLNMPRGVNYTQEKKKRPKRLNTYEYKRAMKLKNDEVLKLKKELEKKKNLRKQTEEENKKLKKDLLLKDAKIRKLELTKKGFEKKNQRVKRTDERL</sequence>
<accession>A0AAJ4RCR5</accession>
<keyword evidence="5" id="KW-1185">Reference proteome</keyword>
<name>A0AAJ4RCR5_9BACT</name>
<dbReference type="EMBL" id="CP027432">
    <property type="protein sequence ID" value="QCI27611.1"/>
    <property type="molecule type" value="Genomic_DNA"/>
</dbReference>
<protein>
    <recommendedName>
        <fullName evidence="6">Plasmid recombination enzyme</fullName>
    </recommendedName>
</protein>
<evidence type="ECO:0008006" key="6">
    <source>
        <dbReference type="Google" id="ProtNLM"/>
    </source>
</evidence>
<dbReference type="Proteomes" id="UP000272781">
    <property type="component" value="Unassembled WGS sequence"/>
</dbReference>
<dbReference type="Gene3D" id="3.30.930.30">
    <property type="match status" value="1"/>
</dbReference>
<reference evidence="5" key="1">
    <citation type="submission" date="2018-03" db="EMBL/GenBank/DDBJ databases">
        <title>A comparative analysis of the Nautiliaceae.</title>
        <authorList>
            <person name="Grosche A."/>
            <person name="Smedile F."/>
            <person name="Vetriani C."/>
        </authorList>
    </citation>
    <scope>NUCLEOTIDE SEQUENCE [LARGE SCALE GENOMIC DNA]</scope>
    <source>
        <strain evidence="5">TB6</strain>
    </source>
</reference>
<evidence type="ECO:0000256" key="1">
    <source>
        <dbReference type="SAM" id="Coils"/>
    </source>
</evidence>
<reference evidence="2" key="3">
    <citation type="submission" date="2019-06" db="EMBL/GenBank/DDBJ databases">
        <title>A comparative analysis of the Nautiliaceae.</title>
        <authorList>
            <person name="Grosche A."/>
            <person name="Smedile F."/>
            <person name="Vetriani C."/>
        </authorList>
    </citation>
    <scope>NUCLEOTIDE SEQUENCE</scope>
    <source>
        <strain evidence="2">TB6</strain>
    </source>
</reference>
<keyword evidence="1" id="KW-0175">Coiled coil</keyword>